<protein>
    <submittedName>
        <fullName evidence="3">Uncharacterized protein</fullName>
    </submittedName>
</protein>
<dbReference type="AlphaFoldDB" id="A0A6N3FBH6"/>
<evidence type="ECO:0000313" key="3">
    <source>
        <dbReference type="EMBL" id="VYU49193.1"/>
    </source>
</evidence>
<organism evidence="3">
    <name type="scientific">Clostridium paraputrificum</name>
    <dbReference type="NCBI Taxonomy" id="29363"/>
    <lineage>
        <taxon>Bacteria</taxon>
        <taxon>Bacillati</taxon>
        <taxon>Bacillota</taxon>
        <taxon>Clostridia</taxon>
        <taxon>Eubacteriales</taxon>
        <taxon>Clostridiaceae</taxon>
        <taxon>Clostridium</taxon>
    </lineage>
</organism>
<name>A0A6N3FBH6_9CLOT</name>
<gene>
    <name evidence="3" type="ORF">CPLFYP93_02469</name>
</gene>
<dbReference type="EMBL" id="CACRTV010000057">
    <property type="protein sequence ID" value="VYU49193.1"/>
    <property type="molecule type" value="Genomic_DNA"/>
</dbReference>
<keyword evidence="1" id="KW-0175">Coiled coil</keyword>
<dbReference type="RefSeq" id="WP_156561833.1">
    <property type="nucleotide sequence ID" value="NZ_CACRTV010000057.1"/>
</dbReference>
<feature type="coiled-coil region" evidence="1">
    <location>
        <begin position="160"/>
        <end position="187"/>
    </location>
</feature>
<accession>A0A6N3FBH6</accession>
<evidence type="ECO:0000256" key="1">
    <source>
        <dbReference type="SAM" id="Coils"/>
    </source>
</evidence>
<reference evidence="3" key="1">
    <citation type="submission" date="2019-11" db="EMBL/GenBank/DDBJ databases">
        <authorList>
            <person name="Feng L."/>
        </authorList>
    </citation>
    <scope>NUCLEOTIDE SEQUENCE</scope>
    <source>
        <strain evidence="3">CParaputrificumLFYP93</strain>
    </source>
</reference>
<feature type="compositionally biased region" description="Acidic residues" evidence="2">
    <location>
        <begin position="129"/>
        <end position="157"/>
    </location>
</feature>
<proteinExistence type="predicted"/>
<sequence>MNQGVDEKIFNIFKFTNSPTEDDMVIEKCGDSYPERLGEYCIVLPKNQIPAWKILLDESYKNYSSYVAKIIETGDTERLAQTARVYFPDAYTNLFIKHYGGIDSLINNGPSGIVVMPTEETPKSSSLFDDSDFVDDDFEPEDSTTDSEESNSEEDDEVINKELQVENEQLKKMLNDYKAKAEKYTALVGEEASEVSDETMEQVSEMLINYDPAILKDALIGLVLKAYDSDKVYTDKLLEDFTDVLMSLNSEEEGA</sequence>
<feature type="region of interest" description="Disordered" evidence="2">
    <location>
        <begin position="117"/>
        <end position="157"/>
    </location>
</feature>
<evidence type="ECO:0000256" key="2">
    <source>
        <dbReference type="SAM" id="MobiDB-lite"/>
    </source>
</evidence>